<evidence type="ECO:0008006" key="4">
    <source>
        <dbReference type="Google" id="ProtNLM"/>
    </source>
</evidence>
<protein>
    <recommendedName>
        <fullName evidence="4">50S ribosomal protein L7/L12</fullName>
    </recommendedName>
</protein>
<evidence type="ECO:0000256" key="1">
    <source>
        <dbReference type="SAM" id="MobiDB-lite"/>
    </source>
</evidence>
<comment type="caution">
    <text evidence="2">The sequence shown here is derived from an EMBL/GenBank/DDBJ whole genome shotgun (WGS) entry which is preliminary data.</text>
</comment>
<feature type="region of interest" description="Disordered" evidence="1">
    <location>
        <begin position="139"/>
        <end position="160"/>
    </location>
</feature>
<evidence type="ECO:0000313" key="2">
    <source>
        <dbReference type="EMBL" id="KKW35062.1"/>
    </source>
</evidence>
<dbReference type="EMBL" id="LCRM01000055">
    <property type="protein sequence ID" value="KKW35062.1"/>
    <property type="molecule type" value="Genomic_DNA"/>
</dbReference>
<gene>
    <name evidence="2" type="ORF">UY81_C0055G0004</name>
</gene>
<accession>A0A0G2A2H7</accession>
<organism evidence="2 3">
    <name type="scientific">Candidatus Giovannonibacteria bacterium GW2011_GWA2_53_7</name>
    <dbReference type="NCBI Taxonomy" id="1618650"/>
    <lineage>
        <taxon>Bacteria</taxon>
        <taxon>Candidatus Giovannoniibacteriota</taxon>
    </lineage>
</organism>
<evidence type="ECO:0000313" key="3">
    <source>
        <dbReference type="Proteomes" id="UP000034290"/>
    </source>
</evidence>
<reference evidence="2 3" key="1">
    <citation type="journal article" date="2015" name="Nature">
        <title>rRNA introns, odd ribosomes, and small enigmatic genomes across a large radiation of phyla.</title>
        <authorList>
            <person name="Brown C.T."/>
            <person name="Hug L.A."/>
            <person name="Thomas B.C."/>
            <person name="Sharon I."/>
            <person name="Castelle C.J."/>
            <person name="Singh A."/>
            <person name="Wilkins M.J."/>
            <person name="Williams K.H."/>
            <person name="Banfield J.F."/>
        </authorList>
    </citation>
    <scope>NUCLEOTIDE SEQUENCE [LARGE SCALE GENOMIC DNA]</scope>
</reference>
<sequence>MADIKKLGLIRQLIEAAEQSLARAQSLLEDTPIQKATGNTDILERAKATGKASIRRFGSFVYKQIGPVERVRLIGTLMRDESTNEYLVLSAERTFRVLLASVTYFKGEVGDEVVVLVPKSQSGEWAAVENIIKKIDSEATEAKPGRPAKAGDLDDLDATG</sequence>
<dbReference type="Proteomes" id="UP000034290">
    <property type="component" value="Unassembled WGS sequence"/>
</dbReference>
<dbReference type="AlphaFoldDB" id="A0A0G2A2H7"/>
<proteinExistence type="predicted"/>
<feature type="compositionally biased region" description="Basic and acidic residues" evidence="1">
    <location>
        <begin position="139"/>
        <end position="152"/>
    </location>
</feature>
<name>A0A0G2A2H7_9BACT</name>